<reference evidence="6 7" key="1">
    <citation type="submission" date="2015-09" db="EMBL/GenBank/DDBJ databases">
        <title>Draft genome of the scarab beetle Oryctes borbonicus.</title>
        <authorList>
            <person name="Meyer J.M."/>
            <person name="Markov G.V."/>
            <person name="Baskaran P."/>
            <person name="Herrmann M."/>
            <person name="Sommer R.J."/>
            <person name="Roedelsperger C."/>
        </authorList>
    </citation>
    <scope>NUCLEOTIDE SEQUENCE [LARGE SCALE GENOMIC DNA]</scope>
    <source>
        <strain evidence="6">OB123</strain>
        <tissue evidence="6">Whole animal</tissue>
    </source>
</reference>
<dbReference type="GO" id="GO:0005777">
    <property type="term" value="C:peroxisome"/>
    <property type="evidence" value="ECO:0007669"/>
    <property type="project" value="InterPro"/>
</dbReference>
<dbReference type="SUPFAM" id="SSF52540">
    <property type="entry name" value="P-loop containing nucleoside triphosphate hydrolases"/>
    <property type="match status" value="1"/>
</dbReference>
<keyword evidence="7" id="KW-1185">Reference proteome</keyword>
<dbReference type="OrthoDB" id="8173462at2759"/>
<dbReference type="Gene3D" id="3.40.50.300">
    <property type="entry name" value="P-loop containing nucleotide triphosphate hydrolases"/>
    <property type="match status" value="1"/>
</dbReference>
<dbReference type="SMART" id="SM00382">
    <property type="entry name" value="AAA"/>
    <property type="match status" value="1"/>
</dbReference>
<organism evidence="6 7">
    <name type="scientific">Oryctes borbonicus</name>
    <dbReference type="NCBI Taxonomy" id="1629725"/>
    <lineage>
        <taxon>Eukaryota</taxon>
        <taxon>Metazoa</taxon>
        <taxon>Ecdysozoa</taxon>
        <taxon>Arthropoda</taxon>
        <taxon>Hexapoda</taxon>
        <taxon>Insecta</taxon>
        <taxon>Pterygota</taxon>
        <taxon>Neoptera</taxon>
        <taxon>Endopterygota</taxon>
        <taxon>Coleoptera</taxon>
        <taxon>Polyphaga</taxon>
        <taxon>Scarabaeiformia</taxon>
        <taxon>Scarabaeidae</taxon>
        <taxon>Dynastinae</taxon>
        <taxon>Oryctes</taxon>
    </lineage>
</organism>
<evidence type="ECO:0000256" key="3">
    <source>
        <dbReference type="ARBA" id="ARBA00032509"/>
    </source>
</evidence>
<proteinExistence type="predicted"/>
<dbReference type="EMBL" id="LJIG01009159">
    <property type="protein sequence ID" value="KRT83638.1"/>
    <property type="molecule type" value="Genomic_DNA"/>
</dbReference>
<evidence type="ECO:0000256" key="1">
    <source>
        <dbReference type="ARBA" id="ARBA00022741"/>
    </source>
</evidence>
<keyword evidence="2" id="KW-0067">ATP-binding</keyword>
<dbReference type="GO" id="GO:0007031">
    <property type="term" value="P:peroxisome organization"/>
    <property type="evidence" value="ECO:0007669"/>
    <property type="project" value="InterPro"/>
</dbReference>
<evidence type="ECO:0000256" key="4">
    <source>
        <dbReference type="ARBA" id="ARBA00034532"/>
    </source>
</evidence>
<dbReference type="GO" id="GO:0016887">
    <property type="term" value="F:ATP hydrolysis activity"/>
    <property type="evidence" value="ECO:0007669"/>
    <property type="project" value="InterPro"/>
</dbReference>
<evidence type="ECO:0000313" key="7">
    <source>
        <dbReference type="Proteomes" id="UP000051574"/>
    </source>
</evidence>
<dbReference type="InterPro" id="IPR015342">
    <property type="entry name" value="PEX1-N_C-lobe"/>
</dbReference>
<evidence type="ECO:0000313" key="6">
    <source>
        <dbReference type="EMBL" id="KRT83638.1"/>
    </source>
</evidence>
<dbReference type="AlphaFoldDB" id="A0A0T6B8J7"/>
<sequence length="607" mass="69247">MFERTLRIKYITSKNCFCYLSDKHSKVIQRGSIGKVTVAEKIYFFSLADHLINLQDDQIGLDRIYAKVLGFEKDELVTFIELNNVISKAIRLNIFPCSKDDIEILELMAESIQDTLLNHIHIVNNNQKAVIWISNSIHVVVDIEGVQPTTPGRLEFLTEIAIRAPVTKNETKIRPLDNSNWKISNWINYNAVHSGMSENTLSKYRNCCTLPVFRVFNLESITGFIPKYGIFNVCAPKKKLPLKFLQNSNFFTLNPIYLTIENEESVPQQKNIVVRLLPLEECDYDLNIPYFIPLFVDDGILNYYKLNIGAKVLLDSEINIGNITKLQILTNSRCLDDEIMQQFKLTIAKHSIEDKVLLNSNIPITTLSNDKIILKFVPDIFSATIIDSDFIRNGEICIQKEDILEETIDKSKNKDTEVCLDIANLEDILNGCIRCLNLGLSIPENLEHVLILGKYGTGKTCIVKHFAEKISSKPHYIHMEIIQCRNIKGKSIDSLHKLFINIFLKLVYYQPSVLIIDDIHVICENILEEDPIMQALVSLTTEMLVDLFENYLNNNLIMVVATAQSTSKLNDNLFASRGNHVFKNTFNIGELSNVSYIFVEVASIIDK</sequence>
<dbReference type="Gene3D" id="3.10.330.10">
    <property type="match status" value="1"/>
</dbReference>
<dbReference type="Pfam" id="PF00004">
    <property type="entry name" value="AAA"/>
    <property type="match status" value="1"/>
</dbReference>
<dbReference type="InterPro" id="IPR003593">
    <property type="entry name" value="AAA+_ATPase"/>
</dbReference>
<dbReference type="InterPro" id="IPR029067">
    <property type="entry name" value="CDC48_domain_2-like_sf"/>
</dbReference>
<comment type="caution">
    <text evidence="6">The sequence shown here is derived from an EMBL/GenBank/DDBJ whole genome shotgun (WGS) entry which is preliminary data.</text>
</comment>
<evidence type="ECO:0000256" key="2">
    <source>
        <dbReference type="ARBA" id="ARBA00022840"/>
    </source>
</evidence>
<dbReference type="CDD" id="cd00009">
    <property type="entry name" value="AAA"/>
    <property type="match status" value="1"/>
</dbReference>
<dbReference type="GO" id="GO:0005524">
    <property type="term" value="F:ATP binding"/>
    <property type="evidence" value="ECO:0007669"/>
    <property type="project" value="UniProtKB-KW"/>
</dbReference>
<name>A0A0T6B8J7_9SCAR</name>
<gene>
    <name evidence="6" type="ORF">AMK59_4633</name>
</gene>
<accession>A0A0T6B8J7</accession>
<protein>
    <recommendedName>
        <fullName evidence="4">Peroxisomal ATPase PEX1</fullName>
    </recommendedName>
    <alternativeName>
        <fullName evidence="3">Peroxin-1</fullName>
    </alternativeName>
</protein>
<dbReference type="SUPFAM" id="SSF54585">
    <property type="entry name" value="Cdc48 domain 2-like"/>
    <property type="match status" value="1"/>
</dbReference>
<dbReference type="Pfam" id="PF09262">
    <property type="entry name" value="PEX-1N"/>
    <property type="match status" value="1"/>
</dbReference>
<keyword evidence="1" id="KW-0547">Nucleotide-binding</keyword>
<evidence type="ECO:0000259" key="5">
    <source>
        <dbReference type="SMART" id="SM00382"/>
    </source>
</evidence>
<dbReference type="Proteomes" id="UP000051574">
    <property type="component" value="Unassembled WGS sequence"/>
</dbReference>
<dbReference type="InterPro" id="IPR027417">
    <property type="entry name" value="P-loop_NTPase"/>
</dbReference>
<dbReference type="InterPro" id="IPR003959">
    <property type="entry name" value="ATPase_AAA_core"/>
</dbReference>
<feature type="domain" description="AAA+ ATPase" evidence="5">
    <location>
        <begin position="445"/>
        <end position="589"/>
    </location>
</feature>